<evidence type="ECO:0000259" key="3">
    <source>
        <dbReference type="Pfam" id="PF08241"/>
    </source>
</evidence>
<reference evidence="4 5" key="1">
    <citation type="submission" date="2023-03" db="EMBL/GenBank/DDBJ databases">
        <title>Host association and intracellularity evolved multiple times independently in the Rickettsiales.</title>
        <authorList>
            <person name="Castelli M."/>
            <person name="Nardi T."/>
            <person name="Gammuto L."/>
            <person name="Bellinzona G."/>
            <person name="Sabaneyeva E."/>
            <person name="Potekhin A."/>
            <person name="Serra V."/>
            <person name="Petroni G."/>
            <person name="Sassera D."/>
        </authorList>
    </citation>
    <scope>NUCLEOTIDE SEQUENCE [LARGE SCALE GENOMIC DNA]</scope>
    <source>
        <strain evidence="4 5">Sr 2-6</strain>
    </source>
</reference>
<dbReference type="RefSeq" id="WP_322777456.1">
    <property type="nucleotide sequence ID" value="NZ_JARJFB010000168.1"/>
</dbReference>
<protein>
    <submittedName>
        <fullName evidence="4">BioC superfamily methyltransferase domain-containing protein</fullName>
    </submittedName>
</protein>
<dbReference type="GO" id="GO:0008168">
    <property type="term" value="F:methyltransferase activity"/>
    <property type="evidence" value="ECO:0007669"/>
    <property type="project" value="UniProtKB-KW"/>
</dbReference>
<dbReference type="EMBL" id="JARJFB010000168">
    <property type="protein sequence ID" value="MEA0971548.1"/>
    <property type="molecule type" value="Genomic_DNA"/>
</dbReference>
<gene>
    <name evidence="4" type="ORF">Megvenef_01528</name>
</gene>
<evidence type="ECO:0000256" key="1">
    <source>
        <dbReference type="ARBA" id="ARBA00022603"/>
    </source>
</evidence>
<dbReference type="InterPro" id="IPR050602">
    <property type="entry name" value="Malonyl-ACP_OMT"/>
</dbReference>
<feature type="domain" description="Methyltransferase type 11" evidence="3">
    <location>
        <begin position="57"/>
        <end position="119"/>
    </location>
</feature>
<evidence type="ECO:0000313" key="5">
    <source>
        <dbReference type="Proteomes" id="UP001291687"/>
    </source>
</evidence>
<dbReference type="Proteomes" id="UP001291687">
    <property type="component" value="Unassembled WGS sequence"/>
</dbReference>
<dbReference type="InterPro" id="IPR029063">
    <property type="entry name" value="SAM-dependent_MTases_sf"/>
</dbReference>
<keyword evidence="1 4" id="KW-0489">Methyltransferase</keyword>
<organism evidence="4 5">
    <name type="scientific">Candidatus Megaera venefica</name>
    <dbReference type="NCBI Taxonomy" id="2055910"/>
    <lineage>
        <taxon>Bacteria</taxon>
        <taxon>Pseudomonadati</taxon>
        <taxon>Pseudomonadota</taxon>
        <taxon>Alphaproteobacteria</taxon>
        <taxon>Rickettsiales</taxon>
        <taxon>Rickettsiaceae</taxon>
        <taxon>Candidatus Megaera</taxon>
    </lineage>
</organism>
<dbReference type="SUPFAM" id="SSF53335">
    <property type="entry name" value="S-adenosyl-L-methionine-dependent methyltransferases"/>
    <property type="match status" value="1"/>
</dbReference>
<comment type="caution">
    <text evidence="4">The sequence shown here is derived from an EMBL/GenBank/DDBJ whole genome shotgun (WGS) entry which is preliminary data.</text>
</comment>
<dbReference type="PANTHER" id="PTHR13090">
    <property type="entry name" value="ARGININE-HYDROXYLASE NDUFAF5, MITOCHONDRIAL"/>
    <property type="match status" value="1"/>
</dbReference>
<sequence>MFSTRTIERNREKSRKNLYKSPFHKFICEDLLDRLEPVDRKFNNILLINPLLEDLFVKTLTQRYPNHKLAIIELTQQIKLIQQKFDLIVFPFGLHWISNVQGFLKLVSEILEPNGIFICNFPGGGTLSNLRRKLIDLESQTSGLHVPHISPFIQFEHMTPLLGQAGFTENIIDMESLELEYQNPLSLIKAVKAAGESNSLKDGISYSITKKMYGELKITQDKPFTDYVNLISFISSRTKRSITLLKEHFNPTDTL</sequence>
<dbReference type="Gene3D" id="3.40.50.150">
    <property type="entry name" value="Vaccinia Virus protein VP39"/>
    <property type="match status" value="1"/>
</dbReference>
<keyword evidence="5" id="KW-1185">Reference proteome</keyword>
<dbReference type="InterPro" id="IPR013216">
    <property type="entry name" value="Methyltransf_11"/>
</dbReference>
<evidence type="ECO:0000256" key="2">
    <source>
        <dbReference type="ARBA" id="ARBA00022679"/>
    </source>
</evidence>
<dbReference type="GO" id="GO:0032259">
    <property type="term" value="P:methylation"/>
    <property type="evidence" value="ECO:0007669"/>
    <property type="project" value="UniProtKB-KW"/>
</dbReference>
<accession>A0ABU5NEE4</accession>
<dbReference type="Pfam" id="PF08241">
    <property type="entry name" value="Methyltransf_11"/>
    <property type="match status" value="1"/>
</dbReference>
<keyword evidence="2" id="KW-0808">Transferase</keyword>
<evidence type="ECO:0000313" key="4">
    <source>
        <dbReference type="EMBL" id="MEA0971548.1"/>
    </source>
</evidence>
<dbReference type="PANTHER" id="PTHR13090:SF1">
    <property type="entry name" value="ARGININE-HYDROXYLASE NDUFAF5, MITOCHONDRIAL"/>
    <property type="match status" value="1"/>
</dbReference>
<name>A0ABU5NEE4_9RICK</name>
<proteinExistence type="predicted"/>